<dbReference type="EMBL" id="MWMH01000007">
    <property type="protein sequence ID" value="OOP71804.1"/>
    <property type="molecule type" value="Genomic_DNA"/>
</dbReference>
<feature type="transmembrane region" description="Helical" evidence="1">
    <location>
        <begin position="32"/>
        <end position="59"/>
    </location>
</feature>
<dbReference type="AlphaFoldDB" id="A0A1S9N2P8"/>
<name>A0A1S9N2P8_CLOBE</name>
<dbReference type="Proteomes" id="UP000190959">
    <property type="component" value="Unassembled WGS sequence"/>
</dbReference>
<comment type="caution">
    <text evidence="2">The sequence shown here is derived from an EMBL/GenBank/DDBJ whole genome shotgun (WGS) entry which is preliminary data.</text>
</comment>
<proteinExistence type="predicted"/>
<evidence type="ECO:0000313" key="3">
    <source>
        <dbReference type="Proteomes" id="UP000190959"/>
    </source>
</evidence>
<organism evidence="2 3">
    <name type="scientific">Clostridium beijerinckii</name>
    <name type="common">Clostridium MP</name>
    <dbReference type="NCBI Taxonomy" id="1520"/>
    <lineage>
        <taxon>Bacteria</taxon>
        <taxon>Bacillati</taxon>
        <taxon>Bacillota</taxon>
        <taxon>Clostridia</taxon>
        <taxon>Eubacteriales</taxon>
        <taxon>Clostridiaceae</taxon>
        <taxon>Clostridium</taxon>
    </lineage>
</organism>
<sequence length="73" mass="7975">MMGFMGILLSMFAMGMMQLVLATALPYIVNRRAIFSAIISGAIMYGLITILPLCGIAFMKQGALINESRILFL</sequence>
<evidence type="ECO:0000313" key="2">
    <source>
        <dbReference type="EMBL" id="OOP71804.1"/>
    </source>
</evidence>
<protein>
    <submittedName>
        <fullName evidence="2">Uncharacterized protein</fullName>
    </submittedName>
</protein>
<accession>A0A1S9N2P8</accession>
<evidence type="ECO:0000256" key="1">
    <source>
        <dbReference type="SAM" id="Phobius"/>
    </source>
</evidence>
<gene>
    <name evidence="2" type="ORF">CBEIBR21_19625</name>
</gene>
<keyword evidence="1" id="KW-0472">Membrane</keyword>
<reference evidence="2 3" key="1">
    <citation type="submission" date="2017-02" db="EMBL/GenBank/DDBJ databases">
        <title>Genome sequence of Clostridium beijerinckii Br21.</title>
        <authorList>
            <person name="Fonseca B.C."/>
            <person name="Guazzaroni M.E."/>
            <person name="Riano-Pachon D.M."/>
            <person name="Reginatto V."/>
        </authorList>
    </citation>
    <scope>NUCLEOTIDE SEQUENCE [LARGE SCALE GENOMIC DNA]</scope>
    <source>
        <strain evidence="2 3">Br21</strain>
    </source>
</reference>
<dbReference type="RefSeq" id="WP_078116780.1">
    <property type="nucleotide sequence ID" value="NZ_MWMH01000007.1"/>
</dbReference>
<keyword evidence="1" id="KW-1133">Transmembrane helix</keyword>
<keyword evidence="1" id="KW-0812">Transmembrane</keyword>